<sequence>MIAVGMKPLPVGTLDSPASTVAASIEQLRILPLHAGMGAVGKDGSGIDEVVGCDDSTSGKGVLWGPVGVHEPSP</sequence>
<evidence type="ECO:0000313" key="1">
    <source>
        <dbReference type="EMBL" id="GFC78050.1"/>
    </source>
</evidence>
<protein>
    <submittedName>
        <fullName evidence="1">Uncharacterized protein</fullName>
    </submittedName>
</protein>
<name>A0A699QW41_TANCI</name>
<dbReference type="AlphaFoldDB" id="A0A699QW41"/>
<proteinExistence type="predicted"/>
<gene>
    <name evidence="1" type="ORF">Tci_850020</name>
</gene>
<comment type="caution">
    <text evidence="1">The sequence shown here is derived from an EMBL/GenBank/DDBJ whole genome shotgun (WGS) entry which is preliminary data.</text>
</comment>
<reference evidence="1" key="1">
    <citation type="journal article" date="2019" name="Sci. Rep.">
        <title>Draft genome of Tanacetum cinerariifolium, the natural source of mosquito coil.</title>
        <authorList>
            <person name="Yamashiro T."/>
            <person name="Shiraishi A."/>
            <person name="Satake H."/>
            <person name="Nakayama K."/>
        </authorList>
    </citation>
    <scope>NUCLEOTIDE SEQUENCE</scope>
</reference>
<accession>A0A699QW41</accession>
<dbReference type="EMBL" id="BKCJ011063831">
    <property type="protein sequence ID" value="GFC78050.1"/>
    <property type="molecule type" value="Genomic_DNA"/>
</dbReference>
<organism evidence="1">
    <name type="scientific">Tanacetum cinerariifolium</name>
    <name type="common">Dalmatian daisy</name>
    <name type="synonym">Chrysanthemum cinerariifolium</name>
    <dbReference type="NCBI Taxonomy" id="118510"/>
    <lineage>
        <taxon>Eukaryota</taxon>
        <taxon>Viridiplantae</taxon>
        <taxon>Streptophyta</taxon>
        <taxon>Embryophyta</taxon>
        <taxon>Tracheophyta</taxon>
        <taxon>Spermatophyta</taxon>
        <taxon>Magnoliopsida</taxon>
        <taxon>eudicotyledons</taxon>
        <taxon>Gunneridae</taxon>
        <taxon>Pentapetalae</taxon>
        <taxon>asterids</taxon>
        <taxon>campanulids</taxon>
        <taxon>Asterales</taxon>
        <taxon>Asteraceae</taxon>
        <taxon>Asteroideae</taxon>
        <taxon>Anthemideae</taxon>
        <taxon>Anthemidinae</taxon>
        <taxon>Tanacetum</taxon>
    </lineage>
</organism>